<accession>A0ABD2QBN6</accession>
<evidence type="ECO:0000256" key="7">
    <source>
        <dbReference type="SAM" id="MobiDB-lite"/>
    </source>
</evidence>
<name>A0ABD2QBN6_9PLAT</name>
<comment type="function">
    <text evidence="6">Component of the Mediator complex, a coactivator involved in the regulated transcription of nearly all RNA polymerase II-dependent genes. Mediator functions as a bridge to convey information from gene-specific regulatory proteins to the basal RNA polymerase II transcription machinery. Mediator is recruited to promoters by direct interactions with regulatory proteins and serves as a scaffold for the assembly of a functional preinitiation complex with RNA polymerase II and the general transcription factors.</text>
</comment>
<feature type="compositionally biased region" description="Low complexity" evidence="7">
    <location>
        <begin position="138"/>
        <end position="149"/>
    </location>
</feature>
<dbReference type="PANTHER" id="PTHR13104">
    <property type="entry name" value="MED-6-RELATED"/>
    <property type="match status" value="1"/>
</dbReference>
<proteinExistence type="inferred from homology"/>
<evidence type="ECO:0000256" key="6">
    <source>
        <dbReference type="RuleBase" id="RU364143"/>
    </source>
</evidence>
<feature type="region of interest" description="Disordered" evidence="7">
    <location>
        <begin position="138"/>
        <end position="172"/>
    </location>
</feature>
<keyword evidence="6" id="KW-0010">Activator</keyword>
<feature type="compositionally biased region" description="Basic and acidic residues" evidence="7">
    <location>
        <begin position="160"/>
        <end position="172"/>
    </location>
</feature>
<dbReference type="AlphaFoldDB" id="A0ABD2QBN6"/>
<organism evidence="8 9">
    <name type="scientific">Cichlidogyrus casuarinus</name>
    <dbReference type="NCBI Taxonomy" id="1844966"/>
    <lineage>
        <taxon>Eukaryota</taxon>
        <taxon>Metazoa</taxon>
        <taxon>Spiralia</taxon>
        <taxon>Lophotrochozoa</taxon>
        <taxon>Platyhelminthes</taxon>
        <taxon>Monogenea</taxon>
        <taxon>Monopisthocotylea</taxon>
        <taxon>Dactylogyridea</taxon>
        <taxon>Ancyrocephalidae</taxon>
        <taxon>Cichlidogyrus</taxon>
    </lineage>
</organism>
<dbReference type="GO" id="GO:0005634">
    <property type="term" value="C:nucleus"/>
    <property type="evidence" value="ECO:0007669"/>
    <property type="project" value="UniProtKB-SubCell"/>
</dbReference>
<keyword evidence="9" id="KW-1185">Reference proteome</keyword>
<comment type="subunit">
    <text evidence="6">Component of the Mediator complex.</text>
</comment>
<evidence type="ECO:0000313" key="8">
    <source>
        <dbReference type="EMBL" id="KAL3316923.1"/>
    </source>
</evidence>
<keyword evidence="4 6" id="KW-0804">Transcription</keyword>
<dbReference type="InterPro" id="IPR038566">
    <property type="entry name" value="Mediator_Med6_sf"/>
</dbReference>
<keyword evidence="5 6" id="KW-0539">Nucleus</keyword>
<reference evidence="8 9" key="1">
    <citation type="submission" date="2024-11" db="EMBL/GenBank/DDBJ databases">
        <title>Adaptive evolution of stress response genes in parasites aligns with host niche diversity.</title>
        <authorList>
            <person name="Hahn C."/>
            <person name="Resl P."/>
        </authorList>
    </citation>
    <scope>NUCLEOTIDE SEQUENCE [LARGE SCALE GENOMIC DNA]</scope>
    <source>
        <strain evidence="8">EGGRZ-B1_66</strain>
        <tissue evidence="8">Body</tissue>
    </source>
</reference>
<comment type="similarity">
    <text evidence="2 6">Belongs to the Mediator complex subunit 6 family.</text>
</comment>
<evidence type="ECO:0000256" key="5">
    <source>
        <dbReference type="ARBA" id="ARBA00023242"/>
    </source>
</evidence>
<dbReference type="InterPro" id="IPR007018">
    <property type="entry name" value="Mediator_Med6"/>
</dbReference>
<evidence type="ECO:0000256" key="2">
    <source>
        <dbReference type="ARBA" id="ARBA00007526"/>
    </source>
</evidence>
<dbReference type="Pfam" id="PF04934">
    <property type="entry name" value="Med6"/>
    <property type="match status" value="1"/>
</dbReference>
<gene>
    <name evidence="6 8" type="primary">MED6</name>
    <name evidence="8" type="ORF">Ciccas_004432</name>
</gene>
<dbReference type="EMBL" id="JBJKFK010000463">
    <property type="protein sequence ID" value="KAL3316923.1"/>
    <property type="molecule type" value="Genomic_DNA"/>
</dbReference>
<evidence type="ECO:0000256" key="1">
    <source>
        <dbReference type="ARBA" id="ARBA00004123"/>
    </source>
</evidence>
<comment type="caution">
    <text evidence="8">The sequence shown here is derived from an EMBL/GenBank/DDBJ whole genome shotgun (WGS) entry which is preliminary data.</text>
</comment>
<evidence type="ECO:0000256" key="4">
    <source>
        <dbReference type="ARBA" id="ARBA00023163"/>
    </source>
</evidence>
<keyword evidence="3 6" id="KW-0805">Transcription regulation</keyword>
<sequence>MTGVEYYLHHAQEPSLFIIRKQHRRSPGQVTPLAYYYVINGTVMQAPDLNRLCDARLQTASAGLNKALKVLSDWAHFNTTNGTYSWSSPSDDLKPPDPSEQLSKIKIEPSTASMYQLRRIDFLLSEWTKQYPNPSSIIQKSQSLLSQSQTAPRDQASQKPGEEPPSKKQKLD</sequence>
<dbReference type="Proteomes" id="UP001626550">
    <property type="component" value="Unassembled WGS sequence"/>
</dbReference>
<comment type="subcellular location">
    <subcellularLocation>
        <location evidence="1 6">Nucleus</location>
    </subcellularLocation>
</comment>
<dbReference type="Gene3D" id="3.10.450.580">
    <property type="entry name" value="Mediator complex, subunit Med6"/>
    <property type="match status" value="1"/>
</dbReference>
<evidence type="ECO:0000313" key="9">
    <source>
        <dbReference type="Proteomes" id="UP001626550"/>
    </source>
</evidence>
<evidence type="ECO:0000256" key="3">
    <source>
        <dbReference type="ARBA" id="ARBA00023015"/>
    </source>
</evidence>
<protein>
    <recommendedName>
        <fullName evidence="6">Mediator of RNA polymerase II transcription subunit 6</fullName>
    </recommendedName>
    <alternativeName>
        <fullName evidence="6">Mediator complex subunit 6</fullName>
    </alternativeName>
</protein>